<gene>
    <name evidence="1" type="ORF">Cba03nite_44210</name>
</gene>
<keyword evidence="2" id="KW-1185">Reference proteome</keyword>
<evidence type="ECO:0000313" key="1">
    <source>
        <dbReference type="EMBL" id="GIF83072.1"/>
    </source>
</evidence>
<dbReference type="EMBL" id="BONF01000026">
    <property type="protein sequence ID" value="GIF83072.1"/>
    <property type="molecule type" value="Genomic_DNA"/>
</dbReference>
<dbReference type="Proteomes" id="UP000601223">
    <property type="component" value="Unassembled WGS sequence"/>
</dbReference>
<reference evidence="1 2" key="1">
    <citation type="submission" date="2021-01" db="EMBL/GenBank/DDBJ databases">
        <title>Whole genome shotgun sequence of Catellatospora bangladeshensis NBRC 107357.</title>
        <authorList>
            <person name="Komaki H."/>
            <person name="Tamura T."/>
        </authorList>
    </citation>
    <scope>NUCLEOTIDE SEQUENCE [LARGE SCALE GENOMIC DNA]</scope>
    <source>
        <strain evidence="1 2">NBRC 107357</strain>
    </source>
</reference>
<sequence length="55" mass="5910">MAPTLAPERPQPVMVALSQRPEPPREVTAIEFVNVEKTVLAGNKCSCNAGDDAPY</sequence>
<organism evidence="1 2">
    <name type="scientific">Catellatospora bangladeshensis</name>
    <dbReference type="NCBI Taxonomy" id="310355"/>
    <lineage>
        <taxon>Bacteria</taxon>
        <taxon>Bacillati</taxon>
        <taxon>Actinomycetota</taxon>
        <taxon>Actinomycetes</taxon>
        <taxon>Micromonosporales</taxon>
        <taxon>Micromonosporaceae</taxon>
        <taxon>Catellatospora</taxon>
    </lineage>
</organism>
<comment type="caution">
    <text evidence="1">The sequence shown here is derived from an EMBL/GenBank/DDBJ whole genome shotgun (WGS) entry which is preliminary data.</text>
</comment>
<proteinExistence type="predicted"/>
<protein>
    <submittedName>
        <fullName evidence="1">Uncharacterized protein</fullName>
    </submittedName>
</protein>
<name>A0A8J3JDS0_9ACTN</name>
<dbReference type="AlphaFoldDB" id="A0A8J3JDS0"/>
<evidence type="ECO:0000313" key="2">
    <source>
        <dbReference type="Proteomes" id="UP000601223"/>
    </source>
</evidence>
<accession>A0A8J3JDS0</accession>